<dbReference type="GO" id="GO:0004639">
    <property type="term" value="F:phosphoribosylaminoimidazolesuccinocarboxamide synthase activity"/>
    <property type="evidence" value="ECO:0007669"/>
    <property type="project" value="UniProtKB-EC"/>
</dbReference>
<dbReference type="Pfam" id="PF01259">
    <property type="entry name" value="SAICAR_synt"/>
    <property type="match status" value="1"/>
</dbReference>
<evidence type="ECO:0000313" key="7">
    <source>
        <dbReference type="Proteomes" id="UP001348805"/>
    </source>
</evidence>
<dbReference type="Gene3D" id="3.30.200.20">
    <property type="entry name" value="Phosphorylase Kinase, domain 1"/>
    <property type="match status" value="1"/>
</dbReference>
<organism evidence="6 7">
    <name type="scientific">phage Lak_Megaphage_RVC_AP3_GC26</name>
    <dbReference type="NCBI Taxonomy" id="3109225"/>
    <lineage>
        <taxon>Viruses</taxon>
        <taxon>Duplodnaviria</taxon>
        <taxon>Heunggongvirae</taxon>
        <taxon>Uroviricota</taxon>
        <taxon>Caudoviricetes</taxon>
        <taxon>Caudoviricetes code 15 clade</taxon>
    </lineage>
</organism>
<feature type="domain" description="SAICAR synthetase/ADE2 N-terminal" evidence="5">
    <location>
        <begin position="42"/>
        <end position="270"/>
    </location>
</feature>
<evidence type="ECO:0000256" key="2">
    <source>
        <dbReference type="ARBA" id="ARBA00022741"/>
    </source>
</evidence>
<evidence type="ECO:0000259" key="5">
    <source>
        <dbReference type="Pfam" id="PF01259"/>
    </source>
</evidence>
<accession>A0ABZ0Z0D7</accession>
<keyword evidence="4" id="KW-0067">ATP-binding</keyword>
<protein>
    <submittedName>
        <fullName evidence="6">Phosphoribosylaminoimidazole-succinocarboxamide synthase</fullName>
        <ecNumber evidence="6">6.3.2.6</ecNumber>
    </submittedName>
</protein>
<keyword evidence="1 6" id="KW-0436">Ligase</keyword>
<proteinExistence type="predicted"/>
<keyword evidence="2" id="KW-0547">Nucleotide-binding</keyword>
<evidence type="ECO:0000256" key="4">
    <source>
        <dbReference type="ARBA" id="ARBA00022840"/>
    </source>
</evidence>
<keyword evidence="7" id="KW-1185">Reference proteome</keyword>
<dbReference type="Gene3D" id="3.30.470.20">
    <property type="entry name" value="ATP-grasp fold, B domain"/>
    <property type="match status" value="1"/>
</dbReference>
<reference evidence="6 7" key="1">
    <citation type="submission" date="2023-11" db="EMBL/GenBank/DDBJ databases">
        <authorList>
            <person name="Cook R."/>
            <person name="Crisci M."/>
            <person name="Pye H."/>
            <person name="Adriaenssens E."/>
            <person name="Santini J."/>
        </authorList>
    </citation>
    <scope>NUCLEOTIDE SEQUENCE [LARGE SCALE GENOMIC DNA]</scope>
    <source>
        <strain evidence="6">Lak_Megaphage_RVC_AP3_GC26</strain>
    </source>
</reference>
<dbReference type="EMBL" id="OR769219">
    <property type="protein sequence ID" value="WQJ51544.1"/>
    <property type="molecule type" value="Genomic_DNA"/>
</dbReference>
<sequence length="288" mass="33613">MNKIIEEDLKSIEYCKTVLYPKWNIKDLFSIDFETFRKMPLVVEGESKEIRALDDEYCIIYFKPTIYSFTYNRTGIVEGSNIPRVHVSKVLCELLKEHGIKHAYLDYGDEFVLARIIKDAPNIEVVVKANHTGTSKHRYFGMGKSHVRKTHPYYAGMEIKDMEPYPEPIVRFDWRNPFWEPDTHKMLADEVMCDAQADYYIDVKEARKTAAMTFSLLSDFLAEKDIVIYDLCLFISEDGKTVYGEISPDCGRYRHYDLGSLDKDVWRAGGSSDQVLEKWNLLYKMITQ</sequence>
<name>A0ABZ0Z0D7_9CAUD</name>
<dbReference type="InterPro" id="IPR028923">
    <property type="entry name" value="SAICAR_synt/ADE2_N"/>
</dbReference>
<evidence type="ECO:0000256" key="3">
    <source>
        <dbReference type="ARBA" id="ARBA00022755"/>
    </source>
</evidence>
<keyword evidence="3" id="KW-0658">Purine biosynthesis</keyword>
<evidence type="ECO:0000313" key="6">
    <source>
        <dbReference type="EMBL" id="WQJ51544.1"/>
    </source>
</evidence>
<dbReference type="EC" id="6.3.2.6" evidence="6"/>
<evidence type="ECO:0000256" key="1">
    <source>
        <dbReference type="ARBA" id="ARBA00022598"/>
    </source>
</evidence>
<dbReference type="SUPFAM" id="SSF56104">
    <property type="entry name" value="SAICAR synthase-like"/>
    <property type="match status" value="1"/>
</dbReference>
<dbReference type="Proteomes" id="UP001348805">
    <property type="component" value="Segment"/>
</dbReference>